<dbReference type="PANTHER" id="PTHR33802">
    <property type="entry name" value="SI:CH211-161H7.5-RELATED"/>
    <property type="match status" value="1"/>
</dbReference>
<comment type="caution">
    <text evidence="2">The sequence shown here is derived from an EMBL/GenBank/DDBJ whole genome shotgun (WGS) entry which is preliminary data.</text>
</comment>
<sequence length="276" mass="28095">MTTSPTPRTPTRPSPVLAWVVLAAAVLQVVTPAVQALGDLGAPPSSQGDDLLITPSGYTFSIWSIIYALTIAYAVAVVVKRATGTVAPDRLLGDLALLYLGASLWIVASALEWSWVTAAILLVMVIIAVDAAHVAAARGPEHDGPAWVTPLARVTTGLYAGWVTAAGGLNVCSAVVGDGDLDGAAIGWQVWALVVVALVAVGFSLLIGGSWAYAAALAWAFVGVVVAVRDTSGTLVATASVAAVVIVAVNAFLLLRRARSGVGGDRRRISGRGGPA</sequence>
<gene>
    <name evidence="3" type="ORF">FHE65_00670</name>
    <name evidence="2" type="ORF">FHE65_01260</name>
</gene>
<feature type="transmembrane region" description="Helical" evidence="1">
    <location>
        <begin position="60"/>
        <end position="79"/>
    </location>
</feature>
<protein>
    <submittedName>
        <fullName evidence="2">MFS transporter</fullName>
    </submittedName>
</protein>
<keyword evidence="1" id="KW-0812">Transmembrane</keyword>
<dbReference type="EMBL" id="VDFR01000005">
    <property type="protein sequence ID" value="TNC51764.1"/>
    <property type="molecule type" value="Genomic_DNA"/>
</dbReference>
<feature type="transmembrane region" description="Helical" evidence="1">
    <location>
        <begin position="188"/>
        <end position="206"/>
    </location>
</feature>
<reference evidence="2 4" key="1">
    <citation type="submission" date="2019-05" db="EMBL/GenBank/DDBJ databases">
        <title>Mumia sp. nov., isolated from the intestinal contents of plateau pika (Ochotona curzoniae) in the Qinghai-Tibet plateau of China.</title>
        <authorList>
            <person name="Tian Z."/>
        </authorList>
    </citation>
    <scope>NUCLEOTIDE SEQUENCE [LARGE SCALE GENOMIC DNA]</scope>
    <source>
        <strain evidence="4">527</strain>
        <strain evidence="2">Z527</strain>
    </source>
</reference>
<dbReference type="OrthoDB" id="5189031at2"/>
<dbReference type="AlphaFoldDB" id="A0A5C4MZN9"/>
<name>A0A5C4MZN9_9ACTN</name>
<feature type="transmembrane region" description="Helical" evidence="1">
    <location>
        <begin position="211"/>
        <end position="228"/>
    </location>
</feature>
<keyword evidence="1" id="KW-0472">Membrane</keyword>
<organism evidence="2 4">
    <name type="scientific">Mumia zhuanghuii</name>
    <dbReference type="NCBI Taxonomy" id="2585211"/>
    <lineage>
        <taxon>Bacteria</taxon>
        <taxon>Bacillati</taxon>
        <taxon>Actinomycetota</taxon>
        <taxon>Actinomycetes</taxon>
        <taxon>Propionibacteriales</taxon>
        <taxon>Nocardioidaceae</taxon>
        <taxon>Mumia</taxon>
    </lineage>
</organism>
<dbReference type="RefSeq" id="WP_139104974.1">
    <property type="nucleotide sequence ID" value="NZ_VDFR01000004.1"/>
</dbReference>
<proteinExistence type="predicted"/>
<feature type="transmembrane region" description="Helical" evidence="1">
    <location>
        <begin position="234"/>
        <end position="255"/>
    </location>
</feature>
<evidence type="ECO:0000313" key="4">
    <source>
        <dbReference type="Proteomes" id="UP000306740"/>
    </source>
</evidence>
<dbReference type="EMBL" id="VDFR01000004">
    <property type="protein sequence ID" value="TNC52124.1"/>
    <property type="molecule type" value="Genomic_DNA"/>
</dbReference>
<accession>A0A5C4MZN9</accession>
<dbReference type="Proteomes" id="UP000306740">
    <property type="component" value="Unassembled WGS sequence"/>
</dbReference>
<keyword evidence="1" id="KW-1133">Transmembrane helix</keyword>
<feature type="transmembrane region" description="Helical" evidence="1">
    <location>
        <begin position="91"/>
        <end position="108"/>
    </location>
</feature>
<dbReference type="PANTHER" id="PTHR33802:SF2">
    <property type="entry name" value="EF-HAND DOMAIN-CONTAINING PROTEIN"/>
    <property type="match status" value="1"/>
</dbReference>
<feature type="transmembrane region" description="Helical" evidence="1">
    <location>
        <begin position="157"/>
        <end position="176"/>
    </location>
</feature>
<evidence type="ECO:0000313" key="2">
    <source>
        <dbReference type="EMBL" id="TNC51764.1"/>
    </source>
</evidence>
<evidence type="ECO:0000313" key="3">
    <source>
        <dbReference type="EMBL" id="TNC52124.1"/>
    </source>
</evidence>
<feature type="transmembrane region" description="Helical" evidence="1">
    <location>
        <begin position="114"/>
        <end position="136"/>
    </location>
</feature>
<evidence type="ECO:0000256" key="1">
    <source>
        <dbReference type="SAM" id="Phobius"/>
    </source>
</evidence>